<evidence type="ECO:0000313" key="1">
    <source>
        <dbReference type="EMBL" id="RSH89150.1"/>
    </source>
</evidence>
<dbReference type="EMBL" id="RSCD01000015">
    <property type="protein sequence ID" value="RSH89150.1"/>
    <property type="molecule type" value="Genomic_DNA"/>
</dbReference>
<protein>
    <submittedName>
        <fullName evidence="1">Uncharacterized protein</fullName>
    </submittedName>
</protein>
<reference evidence="1 2" key="1">
    <citation type="submission" date="2018-11" db="EMBL/GenBank/DDBJ databases">
        <title>Genome sequence of Saitozyma podzolica DSM 27192.</title>
        <authorList>
            <person name="Aliyu H."/>
            <person name="Gorte O."/>
            <person name="Ochsenreither K."/>
        </authorList>
    </citation>
    <scope>NUCLEOTIDE SEQUENCE [LARGE SCALE GENOMIC DNA]</scope>
    <source>
        <strain evidence="1 2">DSM 27192</strain>
    </source>
</reference>
<dbReference type="AlphaFoldDB" id="A0A427YDF1"/>
<gene>
    <name evidence="1" type="ORF">EHS25_002816</name>
</gene>
<sequence length="374" mass="41976">MSALITLERLLPKGQVKRFGPDLRWGLFEQVLRPLGLYNQTIVPMAMDQATEVNGEWPDGHGAQLVILGTCEIDDALFEAWLNRPANDKFDLVCIVHNNLDWSWVEQYSSDWARVGALGLMPISEHVARTDLESLVEMADRSAYHHVGLQHIPIRPHIPILPIERLLSFNSHGTHPGNYVISPARDGMGEFRAMEGVKGEMWTWGRRDGSHLRDVLIQVIVPAFSSSGNCKQNHSAPLHTLTHLQITALKRLQRLPWLCNARHTPLLASDRMMAAYTYLTPQVTIIRPQSMREAAALAAFRRGSYRPPARGFDHAHERFHGSTGAGNVAEHFLVEAEAKAMLARGFVRPEGNWRSFKKAVNGANEEVMVNWLSG</sequence>
<keyword evidence="2" id="KW-1185">Reference proteome</keyword>
<name>A0A427YDF1_9TREE</name>
<comment type="caution">
    <text evidence="1">The sequence shown here is derived from an EMBL/GenBank/DDBJ whole genome shotgun (WGS) entry which is preliminary data.</text>
</comment>
<evidence type="ECO:0000313" key="2">
    <source>
        <dbReference type="Proteomes" id="UP000279259"/>
    </source>
</evidence>
<dbReference type="Proteomes" id="UP000279259">
    <property type="component" value="Unassembled WGS sequence"/>
</dbReference>
<proteinExistence type="predicted"/>
<dbReference type="OrthoDB" id="549336at2759"/>
<accession>A0A427YDF1</accession>
<organism evidence="1 2">
    <name type="scientific">Saitozyma podzolica</name>
    <dbReference type="NCBI Taxonomy" id="1890683"/>
    <lineage>
        <taxon>Eukaryota</taxon>
        <taxon>Fungi</taxon>
        <taxon>Dikarya</taxon>
        <taxon>Basidiomycota</taxon>
        <taxon>Agaricomycotina</taxon>
        <taxon>Tremellomycetes</taxon>
        <taxon>Tremellales</taxon>
        <taxon>Trimorphomycetaceae</taxon>
        <taxon>Saitozyma</taxon>
    </lineage>
</organism>
<dbReference type="STRING" id="1890683.A0A427YDF1"/>